<reference evidence="1 2" key="1">
    <citation type="submission" date="2024-08" db="EMBL/GenBank/DDBJ databases">
        <title>Insights into the chromosomal genome structure of Flemingia macrophylla.</title>
        <authorList>
            <person name="Ding Y."/>
            <person name="Zhao Y."/>
            <person name="Bi W."/>
            <person name="Wu M."/>
            <person name="Zhao G."/>
            <person name="Gong Y."/>
            <person name="Li W."/>
            <person name="Zhang P."/>
        </authorList>
    </citation>
    <scope>NUCLEOTIDE SEQUENCE [LARGE SCALE GENOMIC DNA]</scope>
    <source>
        <strain evidence="1">DYQJB</strain>
        <tissue evidence="1">Leaf</tissue>
    </source>
</reference>
<sequence length="130" mass="14575">MVYLKPSCMPHLKGLMKHLSHAILEALDIVLKVNKEMVLGEDMVSTKRKSYSFCLLKKPFKEALSDLGAFNVIQHSFKQRFERVEQLVDEESGAVSCRTEYGESIVRDSGNLAFWVLAALKTLTEVAAGL</sequence>
<accession>A0ABD1LDP2</accession>
<evidence type="ECO:0000313" key="1">
    <source>
        <dbReference type="EMBL" id="KAL2321622.1"/>
    </source>
</evidence>
<dbReference type="AlphaFoldDB" id="A0ABD1LDP2"/>
<dbReference type="EMBL" id="JBGMDY010000009">
    <property type="protein sequence ID" value="KAL2321622.1"/>
    <property type="molecule type" value="Genomic_DNA"/>
</dbReference>
<gene>
    <name evidence="1" type="ORF">Fmac_026001</name>
</gene>
<protein>
    <submittedName>
        <fullName evidence="1">Uncharacterized protein</fullName>
    </submittedName>
</protein>
<keyword evidence="2" id="KW-1185">Reference proteome</keyword>
<organism evidence="1 2">
    <name type="scientific">Flemingia macrophylla</name>
    <dbReference type="NCBI Taxonomy" id="520843"/>
    <lineage>
        <taxon>Eukaryota</taxon>
        <taxon>Viridiplantae</taxon>
        <taxon>Streptophyta</taxon>
        <taxon>Embryophyta</taxon>
        <taxon>Tracheophyta</taxon>
        <taxon>Spermatophyta</taxon>
        <taxon>Magnoliopsida</taxon>
        <taxon>eudicotyledons</taxon>
        <taxon>Gunneridae</taxon>
        <taxon>Pentapetalae</taxon>
        <taxon>rosids</taxon>
        <taxon>fabids</taxon>
        <taxon>Fabales</taxon>
        <taxon>Fabaceae</taxon>
        <taxon>Papilionoideae</taxon>
        <taxon>50 kb inversion clade</taxon>
        <taxon>NPAAA clade</taxon>
        <taxon>indigoferoid/millettioid clade</taxon>
        <taxon>Phaseoleae</taxon>
        <taxon>Flemingia</taxon>
    </lineage>
</organism>
<proteinExistence type="predicted"/>
<name>A0ABD1LDP2_9FABA</name>
<comment type="caution">
    <text evidence="1">The sequence shown here is derived from an EMBL/GenBank/DDBJ whole genome shotgun (WGS) entry which is preliminary data.</text>
</comment>
<dbReference type="Proteomes" id="UP001603857">
    <property type="component" value="Unassembled WGS sequence"/>
</dbReference>
<evidence type="ECO:0000313" key="2">
    <source>
        <dbReference type="Proteomes" id="UP001603857"/>
    </source>
</evidence>